<dbReference type="AlphaFoldDB" id="A0A1Y1NJ30"/>
<accession>A0A1Y1NJ30</accession>
<feature type="region of interest" description="Disordered" evidence="1">
    <location>
        <begin position="1"/>
        <end position="21"/>
    </location>
</feature>
<protein>
    <submittedName>
        <fullName evidence="2">Uncharacterized protein</fullName>
    </submittedName>
</protein>
<reference evidence="2" key="1">
    <citation type="journal article" date="2016" name="Sci. Rep.">
        <title>Molecular characterization of firefly nuptial gifts: a multi-omics approach sheds light on postcopulatory sexual selection.</title>
        <authorList>
            <person name="Al-Wathiqui N."/>
            <person name="Fallon T.R."/>
            <person name="South A."/>
            <person name="Weng J.K."/>
            <person name="Lewis S.M."/>
        </authorList>
    </citation>
    <scope>NUCLEOTIDE SEQUENCE</scope>
</reference>
<dbReference type="EMBL" id="GEZM01005524">
    <property type="protein sequence ID" value="JAV96116.1"/>
    <property type="molecule type" value="Transcribed_RNA"/>
</dbReference>
<dbReference type="InterPro" id="IPR027267">
    <property type="entry name" value="AH/BAR_dom_sf"/>
</dbReference>
<evidence type="ECO:0000256" key="1">
    <source>
        <dbReference type="SAM" id="MobiDB-lite"/>
    </source>
</evidence>
<name>A0A1Y1NJ30_PHOPY</name>
<organism evidence="2">
    <name type="scientific">Photinus pyralis</name>
    <name type="common">Common eastern firefly</name>
    <name type="synonym">Lampyris pyralis</name>
    <dbReference type="NCBI Taxonomy" id="7054"/>
    <lineage>
        <taxon>Eukaryota</taxon>
        <taxon>Metazoa</taxon>
        <taxon>Ecdysozoa</taxon>
        <taxon>Arthropoda</taxon>
        <taxon>Hexapoda</taxon>
        <taxon>Insecta</taxon>
        <taxon>Pterygota</taxon>
        <taxon>Neoptera</taxon>
        <taxon>Endopterygota</taxon>
        <taxon>Coleoptera</taxon>
        <taxon>Polyphaga</taxon>
        <taxon>Elateriformia</taxon>
        <taxon>Elateroidea</taxon>
        <taxon>Lampyridae</taxon>
        <taxon>Lampyrinae</taxon>
        <taxon>Photinus</taxon>
    </lineage>
</organism>
<dbReference type="SUPFAM" id="SSF103657">
    <property type="entry name" value="BAR/IMD domain-like"/>
    <property type="match status" value="1"/>
</dbReference>
<proteinExistence type="predicted"/>
<evidence type="ECO:0000313" key="2">
    <source>
        <dbReference type="EMBL" id="JAV96116.1"/>
    </source>
</evidence>
<sequence length="166" mass="19341">MVVNDRPPLLKLRDNQGGTPPSYLRQVQTVKSPERILPTMDIQEAMKRLSEIIRHRTQLQAERDAVLEIVRGIPKASLEQMSLSSRSSKRKRLANGYRVTEAEIEEHYAHEMEQVAATSMTDMQTHIKELERTRLRHEQTAGRLWAKICELQEEERQLEKSIKDSR</sequence>